<dbReference type="SUPFAM" id="SSF47781">
    <property type="entry name" value="RuvA domain 2-like"/>
    <property type="match status" value="1"/>
</dbReference>
<name>A0ABQ3XHX2_9ACTN</name>
<gene>
    <name evidence="3" type="ORF">Aco03nite_065160</name>
</gene>
<accession>A0ABQ3XHX2</accession>
<organism evidence="3 4">
    <name type="scientific">Actinoplanes couchii</name>
    <dbReference type="NCBI Taxonomy" id="403638"/>
    <lineage>
        <taxon>Bacteria</taxon>
        <taxon>Bacillati</taxon>
        <taxon>Actinomycetota</taxon>
        <taxon>Actinomycetes</taxon>
        <taxon>Micromonosporales</taxon>
        <taxon>Micromonosporaceae</taxon>
        <taxon>Actinoplanes</taxon>
    </lineage>
</organism>
<dbReference type="Gene3D" id="1.10.150.320">
    <property type="entry name" value="Photosystem II 12 kDa extrinsic protein"/>
    <property type="match status" value="1"/>
</dbReference>
<proteinExistence type="predicted"/>
<dbReference type="RefSeq" id="WP_203801700.1">
    <property type="nucleotide sequence ID" value="NZ_BAAAQE010000019.1"/>
</dbReference>
<evidence type="ECO:0000313" key="3">
    <source>
        <dbReference type="EMBL" id="GID58112.1"/>
    </source>
</evidence>
<feature type="transmembrane region" description="Helical" evidence="2">
    <location>
        <begin position="56"/>
        <end position="74"/>
    </location>
</feature>
<sequence>MTWIPPEPERRPRLGPVSIWWRLGHSAWVLLPIFSLGCLSAAGFCYVGIRARRPMWWIFGLVYTVVGNVCFFLGPEQPKDSVWSGLLAFGVLIVWIASVVHALIINVDWLRWRAAQQPWYLQQQPMPWPAPAGPPAPLPPQVQGLVPPPDQFYAPYSQAPAPPAPAPFPPQPYTGSTGPAFPPPPAYPGAPSPVPAAPEPPVPPDPMPAFGEQPATPPPIGQPATPPPAGRSATPSPVDRSGPSGLVDVNRADAAQFSALPGIGPDVAARAVSARLARGGFHSIAEFAAAVNLAPHEFVAIRERLSCSPPPPPPHLQNQPFGRIVDV</sequence>
<keyword evidence="2" id="KW-1133">Transmembrane helix</keyword>
<feature type="compositionally biased region" description="Pro residues" evidence="1">
    <location>
        <begin position="215"/>
        <end position="229"/>
    </location>
</feature>
<comment type="caution">
    <text evidence="3">The sequence shown here is derived from an EMBL/GenBank/DDBJ whole genome shotgun (WGS) entry which is preliminary data.</text>
</comment>
<feature type="compositionally biased region" description="Pro residues" evidence="1">
    <location>
        <begin position="160"/>
        <end position="172"/>
    </location>
</feature>
<evidence type="ECO:0000256" key="1">
    <source>
        <dbReference type="SAM" id="MobiDB-lite"/>
    </source>
</evidence>
<keyword evidence="4" id="KW-1185">Reference proteome</keyword>
<feature type="transmembrane region" description="Helical" evidence="2">
    <location>
        <begin position="86"/>
        <end position="107"/>
    </location>
</feature>
<evidence type="ECO:0000313" key="4">
    <source>
        <dbReference type="Proteomes" id="UP000612282"/>
    </source>
</evidence>
<keyword evidence="2" id="KW-0472">Membrane</keyword>
<evidence type="ECO:0000256" key="2">
    <source>
        <dbReference type="SAM" id="Phobius"/>
    </source>
</evidence>
<feature type="region of interest" description="Disordered" evidence="1">
    <location>
        <begin position="153"/>
        <end position="243"/>
    </location>
</feature>
<dbReference type="InterPro" id="IPR010994">
    <property type="entry name" value="RuvA_2-like"/>
</dbReference>
<reference evidence="3 4" key="1">
    <citation type="submission" date="2021-01" db="EMBL/GenBank/DDBJ databases">
        <title>Whole genome shotgun sequence of Actinoplanes couchii NBRC 106145.</title>
        <authorList>
            <person name="Komaki H."/>
            <person name="Tamura T."/>
        </authorList>
    </citation>
    <scope>NUCLEOTIDE SEQUENCE [LARGE SCALE GENOMIC DNA]</scope>
    <source>
        <strain evidence="3 4">NBRC 106145</strain>
    </source>
</reference>
<keyword evidence="2" id="KW-0812">Transmembrane</keyword>
<feature type="transmembrane region" description="Helical" evidence="2">
    <location>
        <begin position="27"/>
        <end position="49"/>
    </location>
</feature>
<dbReference type="EMBL" id="BOMG01000081">
    <property type="protein sequence ID" value="GID58112.1"/>
    <property type="molecule type" value="Genomic_DNA"/>
</dbReference>
<dbReference type="Proteomes" id="UP000612282">
    <property type="component" value="Unassembled WGS sequence"/>
</dbReference>
<feature type="compositionally biased region" description="Pro residues" evidence="1">
    <location>
        <begin position="180"/>
        <end position="207"/>
    </location>
</feature>
<dbReference type="Pfam" id="PF12836">
    <property type="entry name" value="HHH_3"/>
    <property type="match status" value="1"/>
</dbReference>
<protein>
    <submittedName>
        <fullName evidence="3">Uncharacterized protein</fullName>
    </submittedName>
</protein>